<keyword evidence="3" id="KW-1185">Reference proteome</keyword>
<organism evidence="2 3">
    <name type="scientific">Bifidobacterium vansinderenii</name>
    <dbReference type="NCBI Taxonomy" id="1984871"/>
    <lineage>
        <taxon>Bacteria</taxon>
        <taxon>Bacillati</taxon>
        <taxon>Actinomycetota</taxon>
        <taxon>Actinomycetes</taxon>
        <taxon>Bifidobacteriales</taxon>
        <taxon>Bifidobacteriaceae</taxon>
        <taxon>Bifidobacterium</taxon>
    </lineage>
</organism>
<evidence type="ECO:0000313" key="3">
    <source>
        <dbReference type="Proteomes" id="UP000215433"/>
    </source>
</evidence>
<dbReference type="AlphaFoldDB" id="A0A229W1A9"/>
<comment type="caution">
    <text evidence="2">The sequence shown here is derived from an EMBL/GenBank/DDBJ whole genome shotgun (WGS) entry which is preliminary data.</text>
</comment>
<evidence type="ECO:0000256" key="1">
    <source>
        <dbReference type="SAM" id="MobiDB-lite"/>
    </source>
</evidence>
<proteinExistence type="predicted"/>
<accession>A0A229W1A9</accession>
<reference evidence="2 3" key="1">
    <citation type="submission" date="2017-05" db="EMBL/GenBank/DDBJ databases">
        <title>Bifidobacterium vansinderenii sp. nov.</title>
        <authorList>
            <person name="Lugli G.A."/>
            <person name="Duranti S."/>
            <person name="Mangifesta M."/>
        </authorList>
    </citation>
    <scope>NUCLEOTIDE SEQUENCE [LARGE SCALE GENOMIC DNA]</scope>
    <source>
        <strain evidence="2 3">Tam10B</strain>
    </source>
</reference>
<dbReference type="EMBL" id="NEWD01000002">
    <property type="protein sequence ID" value="OXN01616.1"/>
    <property type="molecule type" value="Genomic_DNA"/>
</dbReference>
<feature type="compositionally biased region" description="Basic and acidic residues" evidence="1">
    <location>
        <begin position="1"/>
        <end position="47"/>
    </location>
</feature>
<sequence>MAHEEHHDKSDSSRNETGTQHRDAAEPDDRIPTHPQEHSGDQHHESGVDVGANGDDPLDATHGEARIIATRSSYWSGLTPSPEDMEGFKRVDPSFPDRIMRMTEESTHAQNKALLTTTKLESWSVLLTSIGYTVLP</sequence>
<gene>
    <name evidence="2" type="ORF">Tam10B_0059</name>
</gene>
<feature type="region of interest" description="Disordered" evidence="1">
    <location>
        <begin position="1"/>
        <end position="65"/>
    </location>
</feature>
<evidence type="ECO:0000313" key="2">
    <source>
        <dbReference type="EMBL" id="OXN01616.1"/>
    </source>
</evidence>
<dbReference type="Proteomes" id="UP000215433">
    <property type="component" value="Unassembled WGS sequence"/>
</dbReference>
<protein>
    <submittedName>
        <fullName evidence="2">Uncharacterized protein</fullName>
    </submittedName>
</protein>
<name>A0A229W1A9_9BIFI</name>